<dbReference type="HOGENOM" id="CLU_115048_0_0_1"/>
<feature type="non-terminal residue" evidence="1">
    <location>
        <position position="1"/>
    </location>
</feature>
<keyword evidence="2" id="KW-1185">Reference proteome</keyword>
<dbReference type="OrthoDB" id="2658454at2759"/>
<name>A0A0C3DF50_9AGAM</name>
<reference evidence="1 2" key="1">
    <citation type="submission" date="2014-04" db="EMBL/GenBank/DDBJ databases">
        <authorList>
            <consortium name="DOE Joint Genome Institute"/>
            <person name="Kuo A."/>
            <person name="Kohler A."/>
            <person name="Nagy L.G."/>
            <person name="Floudas D."/>
            <person name="Copeland A."/>
            <person name="Barry K.W."/>
            <person name="Cichocki N."/>
            <person name="Veneault-Fourrey C."/>
            <person name="LaButti K."/>
            <person name="Lindquist E.A."/>
            <person name="Lipzen A."/>
            <person name="Lundell T."/>
            <person name="Morin E."/>
            <person name="Murat C."/>
            <person name="Sun H."/>
            <person name="Tunlid A."/>
            <person name="Henrissat B."/>
            <person name="Grigoriev I.V."/>
            <person name="Hibbett D.S."/>
            <person name="Martin F."/>
            <person name="Nordberg H.P."/>
            <person name="Cantor M.N."/>
            <person name="Hua S.X."/>
        </authorList>
    </citation>
    <scope>NUCLEOTIDE SEQUENCE [LARGE SCALE GENOMIC DNA]</scope>
    <source>
        <strain evidence="1 2">Foug A</strain>
    </source>
</reference>
<evidence type="ECO:0000313" key="1">
    <source>
        <dbReference type="EMBL" id="KIM54696.1"/>
    </source>
</evidence>
<evidence type="ECO:0008006" key="3">
    <source>
        <dbReference type="Google" id="ProtNLM"/>
    </source>
</evidence>
<reference evidence="2" key="2">
    <citation type="submission" date="2015-01" db="EMBL/GenBank/DDBJ databases">
        <title>Evolutionary Origins and Diversification of the Mycorrhizal Mutualists.</title>
        <authorList>
            <consortium name="DOE Joint Genome Institute"/>
            <consortium name="Mycorrhizal Genomics Consortium"/>
            <person name="Kohler A."/>
            <person name="Kuo A."/>
            <person name="Nagy L.G."/>
            <person name="Floudas D."/>
            <person name="Copeland A."/>
            <person name="Barry K.W."/>
            <person name="Cichocki N."/>
            <person name="Veneault-Fourrey C."/>
            <person name="LaButti K."/>
            <person name="Lindquist E.A."/>
            <person name="Lipzen A."/>
            <person name="Lundell T."/>
            <person name="Morin E."/>
            <person name="Murat C."/>
            <person name="Riley R."/>
            <person name="Ohm R."/>
            <person name="Sun H."/>
            <person name="Tunlid A."/>
            <person name="Henrissat B."/>
            <person name="Grigoriev I.V."/>
            <person name="Hibbett D.S."/>
            <person name="Martin F."/>
        </authorList>
    </citation>
    <scope>NUCLEOTIDE SEQUENCE [LARGE SCALE GENOMIC DNA]</scope>
    <source>
        <strain evidence="2">Foug A</strain>
    </source>
</reference>
<protein>
    <recommendedName>
        <fullName evidence="3">Fungal-type protein kinase domain-containing protein</fullName>
    </recommendedName>
</protein>
<feature type="non-terminal residue" evidence="1">
    <location>
        <position position="130"/>
    </location>
</feature>
<organism evidence="1 2">
    <name type="scientific">Scleroderma citrinum Foug A</name>
    <dbReference type="NCBI Taxonomy" id="1036808"/>
    <lineage>
        <taxon>Eukaryota</taxon>
        <taxon>Fungi</taxon>
        <taxon>Dikarya</taxon>
        <taxon>Basidiomycota</taxon>
        <taxon>Agaricomycotina</taxon>
        <taxon>Agaricomycetes</taxon>
        <taxon>Agaricomycetidae</taxon>
        <taxon>Boletales</taxon>
        <taxon>Sclerodermatineae</taxon>
        <taxon>Sclerodermataceae</taxon>
        <taxon>Scleroderma</taxon>
    </lineage>
</organism>
<dbReference type="InParanoid" id="A0A0C3DF50"/>
<dbReference type="EMBL" id="KN822149">
    <property type="protein sequence ID" value="KIM54696.1"/>
    <property type="molecule type" value="Genomic_DNA"/>
</dbReference>
<gene>
    <name evidence="1" type="ORF">SCLCIDRAFT_47609</name>
</gene>
<sequence length="130" mass="14803">VVHDPTHDLESFFYVLVGICVLLDGPYKPKCDNDLAQCFDKYFNTFEPSMLKTITIQSDITWKPFILQHISDYFKPVINLLTHLRNAIIVPLSADNHGDVSRKTPFTHDMFIAAIIQTLSELGPDAWIPV</sequence>
<dbReference type="AlphaFoldDB" id="A0A0C3DF50"/>
<accession>A0A0C3DF50</accession>
<proteinExistence type="predicted"/>
<dbReference type="Proteomes" id="UP000053989">
    <property type="component" value="Unassembled WGS sequence"/>
</dbReference>
<evidence type="ECO:0000313" key="2">
    <source>
        <dbReference type="Proteomes" id="UP000053989"/>
    </source>
</evidence>